<dbReference type="EMBL" id="JAVDQF010000001">
    <property type="protein sequence ID" value="MDR6270413.1"/>
    <property type="molecule type" value="Genomic_DNA"/>
</dbReference>
<proteinExistence type="predicted"/>
<protein>
    <submittedName>
        <fullName evidence="1">Endo-1,4-beta-mannosidase</fullName>
    </submittedName>
</protein>
<dbReference type="RefSeq" id="WP_309799482.1">
    <property type="nucleotide sequence ID" value="NZ_BAAAHY010000007.1"/>
</dbReference>
<dbReference type="Proteomes" id="UP001185069">
    <property type="component" value="Unassembled WGS sequence"/>
</dbReference>
<evidence type="ECO:0000313" key="1">
    <source>
        <dbReference type="EMBL" id="MDR6270413.1"/>
    </source>
</evidence>
<name>A0ABU1JDA1_9MICC</name>
<sequence>MQAPVSPRAVARPRFGVNYTPTQGWFHHWLDFDLDEVRRDFDALAELGLDHVRLFAVWPYFQPNRGLIRPRAVAQLLAMIQAAGERGLDCSVDALQGHLSSFDFLPAWVKTWHGRNLFTDPDVIEGQSRYLRELASAISAEPNVLGMSLGNEFSQFASAIHPERNPATMPEADHWLRTMLEACEAGAPGLAHCHSEYDSAFFDGRHPFTPAGTARNGTMSTVHSWIFNGTAQRYGGMSQQSFRLAEYLIEVARGWAVDPGRAIWLQEIGAPAPHVGAQDAAEFSTRALEYALDCEGLWGVTWWCSHDVSGELLDFPSLEYTLGLLGNDQRLKPEGSAFAAAIQRSATAPAPAPRHTALLLDVGPEPEAPGRGTCAPGGEFFDAWMSLAIAGERPTVLLASQAHDQSQLEARGITAVVQPSDVSSAHLPIR</sequence>
<dbReference type="InterPro" id="IPR017853">
    <property type="entry name" value="GH"/>
</dbReference>
<comment type="caution">
    <text evidence="1">The sequence shown here is derived from an EMBL/GenBank/DDBJ whole genome shotgun (WGS) entry which is preliminary data.</text>
</comment>
<gene>
    <name evidence="1" type="ORF">JOE69_002651</name>
</gene>
<accession>A0ABU1JDA1</accession>
<evidence type="ECO:0000313" key="2">
    <source>
        <dbReference type="Proteomes" id="UP001185069"/>
    </source>
</evidence>
<dbReference type="SUPFAM" id="SSF51445">
    <property type="entry name" value="(Trans)glycosidases"/>
    <property type="match status" value="1"/>
</dbReference>
<keyword evidence="2" id="KW-1185">Reference proteome</keyword>
<dbReference type="Gene3D" id="3.20.20.80">
    <property type="entry name" value="Glycosidases"/>
    <property type="match status" value="1"/>
</dbReference>
<reference evidence="1 2" key="1">
    <citation type="submission" date="2023-07" db="EMBL/GenBank/DDBJ databases">
        <title>Sequencing the genomes of 1000 actinobacteria strains.</title>
        <authorList>
            <person name="Klenk H.-P."/>
        </authorList>
    </citation>
    <scope>NUCLEOTIDE SEQUENCE [LARGE SCALE GENOMIC DNA]</scope>
    <source>
        <strain evidence="1 2">DSM 14555</strain>
    </source>
</reference>
<organism evidence="1 2">
    <name type="scientific">Arthrobacter russicus</name>
    <dbReference type="NCBI Taxonomy" id="172040"/>
    <lineage>
        <taxon>Bacteria</taxon>
        <taxon>Bacillati</taxon>
        <taxon>Actinomycetota</taxon>
        <taxon>Actinomycetes</taxon>
        <taxon>Micrococcales</taxon>
        <taxon>Micrococcaceae</taxon>
        <taxon>Arthrobacter</taxon>
    </lineage>
</organism>